<evidence type="ECO:0000313" key="14">
    <source>
        <dbReference type="EnsemblMetazoa" id="GPPI046761-PA"/>
    </source>
</evidence>
<dbReference type="HAMAP" id="MF_00225">
    <property type="entry name" value="DHO_dh_type2"/>
    <property type="match status" value="1"/>
</dbReference>
<dbReference type="InterPro" id="IPR013785">
    <property type="entry name" value="Aldolase_TIM"/>
</dbReference>
<dbReference type="InterPro" id="IPR005719">
    <property type="entry name" value="Dihydroorotate_DH_2"/>
</dbReference>
<dbReference type="EnsemblMetazoa" id="GPPI046761-RA">
    <property type="protein sequence ID" value="GPPI046761-PA"/>
    <property type="gene ID" value="GPPI046761"/>
</dbReference>
<comment type="catalytic activity">
    <reaction evidence="11">
        <text>(S)-dihydroorotate + a quinone = orotate + a quinol</text>
        <dbReference type="Rhea" id="RHEA:30187"/>
        <dbReference type="ChEBI" id="CHEBI:24646"/>
        <dbReference type="ChEBI" id="CHEBI:30839"/>
        <dbReference type="ChEBI" id="CHEBI:30864"/>
        <dbReference type="ChEBI" id="CHEBI:132124"/>
        <dbReference type="EC" id="1.3.5.2"/>
    </reaction>
</comment>
<evidence type="ECO:0000256" key="5">
    <source>
        <dbReference type="ARBA" id="ARBA00012791"/>
    </source>
</evidence>
<dbReference type="GO" id="GO:0008360">
    <property type="term" value="P:regulation of cell shape"/>
    <property type="evidence" value="ECO:0007669"/>
    <property type="project" value="UniProtKB-KW"/>
</dbReference>
<proteinExistence type="inferred from homology"/>
<feature type="transmembrane region" description="Helical" evidence="12">
    <location>
        <begin position="338"/>
        <end position="363"/>
    </location>
</feature>
<reference evidence="14" key="2">
    <citation type="submission" date="2020-05" db="UniProtKB">
        <authorList>
            <consortium name="EnsemblMetazoa"/>
        </authorList>
    </citation>
    <scope>IDENTIFICATION</scope>
    <source>
        <strain evidence="14">IAEA</strain>
    </source>
</reference>
<dbReference type="PROSITE" id="PS00912">
    <property type="entry name" value="DHODEHASE_2"/>
    <property type="match status" value="1"/>
</dbReference>
<evidence type="ECO:0000256" key="10">
    <source>
        <dbReference type="ARBA" id="ARBA00023136"/>
    </source>
</evidence>
<dbReference type="GO" id="GO:0006207">
    <property type="term" value="P:'de novo' pyrimidine nucleobase biosynthetic process"/>
    <property type="evidence" value="ECO:0007669"/>
    <property type="project" value="InterPro"/>
</dbReference>
<evidence type="ECO:0000256" key="1">
    <source>
        <dbReference type="ARBA" id="ARBA00001917"/>
    </source>
</evidence>
<dbReference type="Proteomes" id="UP000092460">
    <property type="component" value="Unassembled WGS sequence"/>
</dbReference>
<evidence type="ECO:0000256" key="8">
    <source>
        <dbReference type="ARBA" id="ARBA00022643"/>
    </source>
</evidence>
<dbReference type="Pfam" id="PF01180">
    <property type="entry name" value="DHO_dh"/>
    <property type="match status" value="1"/>
</dbReference>
<evidence type="ECO:0000256" key="12">
    <source>
        <dbReference type="SAM" id="Phobius"/>
    </source>
</evidence>
<dbReference type="SUPFAM" id="SSF51395">
    <property type="entry name" value="FMN-linked oxidoreductases"/>
    <property type="match status" value="1"/>
</dbReference>
<comment type="pathway">
    <text evidence="3">Pyrimidine metabolism; UMP biosynthesis via de novo pathway; orotate from (S)-dihydroorotate (quinone route): step 1/1.</text>
</comment>
<keyword evidence="10 12" id="KW-0472">Membrane</keyword>
<keyword evidence="15" id="KW-1185">Reference proteome</keyword>
<evidence type="ECO:0000256" key="3">
    <source>
        <dbReference type="ARBA" id="ARBA00005161"/>
    </source>
</evidence>
<dbReference type="InterPro" id="IPR001295">
    <property type="entry name" value="Dihydroorotate_DH_CS"/>
</dbReference>
<organism evidence="14 15">
    <name type="scientific">Glossina palpalis gambiensis</name>
    <dbReference type="NCBI Taxonomy" id="67801"/>
    <lineage>
        <taxon>Eukaryota</taxon>
        <taxon>Metazoa</taxon>
        <taxon>Ecdysozoa</taxon>
        <taxon>Arthropoda</taxon>
        <taxon>Hexapoda</taxon>
        <taxon>Insecta</taxon>
        <taxon>Pterygota</taxon>
        <taxon>Neoptera</taxon>
        <taxon>Endopterygota</taxon>
        <taxon>Diptera</taxon>
        <taxon>Brachycera</taxon>
        <taxon>Muscomorpha</taxon>
        <taxon>Hippoboscoidea</taxon>
        <taxon>Glossinidae</taxon>
        <taxon>Glossina</taxon>
    </lineage>
</organism>
<comment type="cofactor">
    <cofactor evidence="1">
        <name>FMN</name>
        <dbReference type="ChEBI" id="CHEBI:58210"/>
    </cofactor>
</comment>
<reference evidence="15" key="1">
    <citation type="submission" date="2015-01" db="EMBL/GenBank/DDBJ databases">
        <authorList>
            <person name="Aksoy S."/>
            <person name="Warren W."/>
            <person name="Wilson R.K."/>
        </authorList>
    </citation>
    <scope>NUCLEOTIDE SEQUENCE [LARGE SCALE GENOMIC DNA]</scope>
    <source>
        <strain evidence="15">IAEA</strain>
    </source>
</reference>
<dbReference type="EMBL" id="JXJN01024150">
    <property type="status" value="NOT_ANNOTATED_CDS"/>
    <property type="molecule type" value="Genomic_DNA"/>
</dbReference>
<dbReference type="GO" id="GO:0005737">
    <property type="term" value="C:cytoplasm"/>
    <property type="evidence" value="ECO:0007669"/>
    <property type="project" value="InterPro"/>
</dbReference>
<dbReference type="UniPathway" id="UPA00070">
    <property type="reaction ID" value="UER00946"/>
</dbReference>
<dbReference type="GO" id="GO:0044205">
    <property type="term" value="P:'de novo' UMP biosynthetic process"/>
    <property type="evidence" value="ECO:0007669"/>
    <property type="project" value="UniProtKB-UniPathway"/>
</dbReference>
<dbReference type="PANTHER" id="PTHR48109:SF4">
    <property type="entry name" value="DIHYDROOROTATE DEHYDROGENASE (QUINONE), MITOCHONDRIAL"/>
    <property type="match status" value="1"/>
</dbReference>
<dbReference type="CDD" id="cd04738">
    <property type="entry name" value="DHOD_2_like"/>
    <property type="match status" value="1"/>
</dbReference>
<dbReference type="NCBIfam" id="NF003652">
    <property type="entry name" value="PRK05286.2-5"/>
    <property type="match status" value="1"/>
</dbReference>
<dbReference type="PANTHER" id="PTHR48109">
    <property type="entry name" value="DIHYDROOROTATE DEHYDROGENASE (QUINONE), MITOCHONDRIAL-RELATED"/>
    <property type="match status" value="1"/>
</dbReference>
<keyword evidence="12" id="KW-1133">Transmembrane helix</keyword>
<evidence type="ECO:0000259" key="13">
    <source>
        <dbReference type="Pfam" id="PF01180"/>
    </source>
</evidence>
<feature type="domain" description="Dihydroorotate dehydrogenase catalytic" evidence="13">
    <location>
        <begin position="50"/>
        <end position="332"/>
    </location>
</feature>
<name>A0A1B0C1R8_9MUSC</name>
<evidence type="ECO:0000256" key="9">
    <source>
        <dbReference type="ARBA" id="ARBA00023002"/>
    </source>
</evidence>
<keyword evidence="7" id="KW-0285">Flavoprotein</keyword>
<dbReference type="AlphaFoldDB" id="A0A1B0C1R8"/>
<dbReference type="Gene3D" id="3.20.20.70">
    <property type="entry name" value="Aldolase class I"/>
    <property type="match status" value="1"/>
</dbReference>
<feature type="transmembrane region" description="Helical" evidence="12">
    <location>
        <begin position="383"/>
        <end position="400"/>
    </location>
</feature>
<accession>A0A1B0C1R8</accession>
<keyword evidence="8" id="KW-0288">FMN</keyword>
<keyword evidence="12" id="KW-0812">Transmembrane</keyword>
<dbReference type="VEuPathDB" id="VectorBase:GPPI046761"/>
<dbReference type="NCBIfam" id="TIGR01036">
    <property type="entry name" value="pyrD_sub2"/>
    <property type="match status" value="1"/>
</dbReference>
<sequence>MLYKLITKKILSKLDPEKKQNLILKYIKYINYNPLKLLIKNKLPEKNIVCMGLNFRNILGLAAGLDKNGDYIDVFSSIGFGFIELGTVTPNAQQGAKKPRLFYFPEVCGIINKMGFNNYGIDYLLKNIKKTKNIDSRIGINIGKNQLTPLEKAKEDYLICIKKSYLYVDYITINISSPNTKHLRKLQFGLLFQDLLKEIKILQNSLFALHKKYVPILIKISPDINDDEIMQIADNLVLHNIDGVIATNTTICRNMLKEKKYPESGGLSGIPLRNISTNIIKKLNIELQGKIPIIGAGGISSVESAKEKIQSGASLIQIYSSLIFQGPSIIKHPEIFKILFLIGPAIFGISINQILTMLNTAISSFLSPGSISWMYYADRIVELPMGILGVSIINILLPYLSKSISFNKIKEYSDILCWGLQFLIGCMVEFFID</sequence>
<keyword evidence="9" id="KW-0560">Oxidoreductase</keyword>
<dbReference type="InterPro" id="IPR005720">
    <property type="entry name" value="Dihydroorotate_DH_cat"/>
</dbReference>
<evidence type="ECO:0000256" key="4">
    <source>
        <dbReference type="ARBA" id="ARBA00005359"/>
    </source>
</evidence>
<dbReference type="GO" id="GO:0005886">
    <property type="term" value="C:plasma membrane"/>
    <property type="evidence" value="ECO:0007669"/>
    <property type="project" value="UniProtKB-SubCell"/>
</dbReference>
<evidence type="ECO:0000313" key="15">
    <source>
        <dbReference type="Proteomes" id="UP000092460"/>
    </source>
</evidence>
<dbReference type="GO" id="GO:0106430">
    <property type="term" value="F:dihydroorotate dehydrogenase (quinone) activity"/>
    <property type="evidence" value="ECO:0007669"/>
    <property type="project" value="UniProtKB-EC"/>
</dbReference>
<dbReference type="EC" id="1.3.5.2" evidence="5"/>
<evidence type="ECO:0000256" key="6">
    <source>
        <dbReference type="ARBA" id="ARBA00017599"/>
    </source>
</evidence>
<dbReference type="InterPro" id="IPR050074">
    <property type="entry name" value="DHO_dehydrogenase"/>
</dbReference>
<feature type="transmembrane region" description="Helical" evidence="12">
    <location>
        <begin position="412"/>
        <end position="432"/>
    </location>
</feature>
<protein>
    <recommendedName>
        <fullName evidence="6">Dihydroorotate dehydrogenase (quinone), mitochondrial</fullName>
        <ecNumber evidence="5">1.3.5.2</ecNumber>
    </recommendedName>
</protein>
<comment type="subcellular location">
    <subcellularLocation>
        <location evidence="2">Membrane</location>
    </subcellularLocation>
</comment>
<dbReference type="STRING" id="67801.A0A1B0C1R8"/>
<evidence type="ECO:0000256" key="2">
    <source>
        <dbReference type="ARBA" id="ARBA00004370"/>
    </source>
</evidence>
<dbReference type="NCBIfam" id="NF003644">
    <property type="entry name" value="PRK05286.1-1"/>
    <property type="match status" value="1"/>
</dbReference>
<comment type="similarity">
    <text evidence="4">Belongs to the dihydroorotate dehydrogenase family. Type 2 subfamily.</text>
</comment>
<evidence type="ECO:0000256" key="11">
    <source>
        <dbReference type="ARBA" id="ARBA00048639"/>
    </source>
</evidence>
<evidence type="ECO:0000256" key="7">
    <source>
        <dbReference type="ARBA" id="ARBA00022630"/>
    </source>
</evidence>